<dbReference type="PROSITE" id="PS51375">
    <property type="entry name" value="PPR"/>
    <property type="match status" value="5"/>
</dbReference>
<evidence type="ECO:0000256" key="2">
    <source>
        <dbReference type="ARBA" id="ARBA00022737"/>
    </source>
</evidence>
<reference evidence="4 5" key="1">
    <citation type="submission" date="2024-01" db="EMBL/GenBank/DDBJ databases">
        <title>Genome assemblies of Stephania.</title>
        <authorList>
            <person name="Yang L."/>
        </authorList>
    </citation>
    <scope>NUCLEOTIDE SEQUENCE [LARGE SCALE GENOMIC DNA]</scope>
    <source>
        <strain evidence="4">YNDBR</strain>
        <tissue evidence="4">Leaf</tissue>
    </source>
</reference>
<keyword evidence="2" id="KW-0677">Repeat</keyword>
<evidence type="ECO:0008006" key="6">
    <source>
        <dbReference type="Google" id="ProtNLM"/>
    </source>
</evidence>
<feature type="repeat" description="PPR" evidence="3">
    <location>
        <begin position="340"/>
        <end position="374"/>
    </location>
</feature>
<dbReference type="PANTHER" id="PTHR47936:SF1">
    <property type="entry name" value="PENTATRICOPEPTIDE REPEAT-CONTAINING PROTEIN GUN1, CHLOROPLASTIC"/>
    <property type="match status" value="1"/>
</dbReference>
<proteinExistence type="inferred from homology"/>
<organism evidence="4 5">
    <name type="scientific">Stephania yunnanensis</name>
    <dbReference type="NCBI Taxonomy" id="152371"/>
    <lineage>
        <taxon>Eukaryota</taxon>
        <taxon>Viridiplantae</taxon>
        <taxon>Streptophyta</taxon>
        <taxon>Embryophyta</taxon>
        <taxon>Tracheophyta</taxon>
        <taxon>Spermatophyta</taxon>
        <taxon>Magnoliopsida</taxon>
        <taxon>Ranunculales</taxon>
        <taxon>Menispermaceae</taxon>
        <taxon>Menispermoideae</taxon>
        <taxon>Cissampelideae</taxon>
        <taxon>Stephania</taxon>
    </lineage>
</organism>
<keyword evidence="5" id="KW-1185">Reference proteome</keyword>
<dbReference type="InterPro" id="IPR011990">
    <property type="entry name" value="TPR-like_helical_dom_sf"/>
</dbReference>
<dbReference type="AlphaFoldDB" id="A0AAP0PE93"/>
<feature type="repeat" description="PPR" evidence="3">
    <location>
        <begin position="267"/>
        <end position="301"/>
    </location>
</feature>
<accession>A0AAP0PE93</accession>
<dbReference type="NCBIfam" id="TIGR00756">
    <property type="entry name" value="PPR"/>
    <property type="match status" value="5"/>
</dbReference>
<dbReference type="EMBL" id="JBBNAF010000005">
    <property type="protein sequence ID" value="KAK9141863.1"/>
    <property type="molecule type" value="Genomic_DNA"/>
</dbReference>
<evidence type="ECO:0000313" key="5">
    <source>
        <dbReference type="Proteomes" id="UP001420932"/>
    </source>
</evidence>
<evidence type="ECO:0000256" key="1">
    <source>
        <dbReference type="ARBA" id="ARBA00007626"/>
    </source>
</evidence>
<feature type="repeat" description="PPR" evidence="3">
    <location>
        <begin position="196"/>
        <end position="230"/>
    </location>
</feature>
<feature type="repeat" description="PPR" evidence="3">
    <location>
        <begin position="305"/>
        <end position="339"/>
    </location>
</feature>
<dbReference type="Pfam" id="PF01535">
    <property type="entry name" value="PPR"/>
    <property type="match status" value="1"/>
</dbReference>
<evidence type="ECO:0000313" key="4">
    <source>
        <dbReference type="EMBL" id="KAK9141863.1"/>
    </source>
</evidence>
<protein>
    <recommendedName>
        <fullName evidence="6">Pentatricopeptide repeat-containing protein</fullName>
    </recommendedName>
</protein>
<feature type="repeat" description="PPR" evidence="3">
    <location>
        <begin position="232"/>
        <end position="266"/>
    </location>
</feature>
<gene>
    <name evidence="4" type="ORF">Syun_011263</name>
</gene>
<dbReference type="PANTHER" id="PTHR47936">
    <property type="entry name" value="PPR_LONG DOMAIN-CONTAINING PROTEIN"/>
    <property type="match status" value="1"/>
</dbReference>
<dbReference type="InterPro" id="IPR002885">
    <property type="entry name" value="PPR_rpt"/>
</dbReference>
<dbReference type="Gene3D" id="1.25.40.10">
    <property type="entry name" value="Tetratricopeptide repeat domain"/>
    <property type="match status" value="2"/>
</dbReference>
<comment type="similarity">
    <text evidence="1">Belongs to the PPR family. P subfamily.</text>
</comment>
<dbReference type="Pfam" id="PF13041">
    <property type="entry name" value="PPR_2"/>
    <property type="match status" value="2"/>
</dbReference>
<name>A0AAP0PE93_9MAGN</name>
<evidence type="ECO:0000256" key="3">
    <source>
        <dbReference type="PROSITE-ProRule" id="PRU00708"/>
    </source>
</evidence>
<sequence>MYRISRNLLSHIHNFSSSFQNPRLVLASFPLIQSPSLSISAFKLLLSNVLPDRCVDDADEVCKIIVENHGADRSIEAALDLVGIELSTELVNNVLQKLHFEEKLAFRFFMWAGRQEHYAHQSETYNQMIDILSSTKYKVKQFRIVCDMLDYMKRNDRNSVPVEVLLVILRKYTEKHLSYLQKFTRKKKIRVKTQPEINAFNLLLDALCKCSLVEEGEVMFKKLKKNNKVVPDANTYNILFFGWCRVRNPARAMRVLEEMIEMSHVPDNFTYNTAIDSFCRVGMVSEAVELFDFMRSRGSTMSSPTAKTYVIMIVALARSDKMEECRKLIDDMSSTGSLPDVSTYKELIEGLCLAGKIEEAYKFLEEMGNKGYPCDIVTYNCFLKVMVDFSKAYHVLRLFEFMLLGDGVCGFQQYNFEVSAFYCLGQLNGLINTQIDIEKSYLKLETDLHMKGGLFGIFAKQNECHLLQKILNKDKSLWWKMLDYFCMQLSKTFNLNVHLKLTSFMWKMVNSSMFFQYARTQIKKGKGQRVLLLLQPALKD</sequence>
<dbReference type="Pfam" id="PF12854">
    <property type="entry name" value="PPR_1"/>
    <property type="match status" value="1"/>
</dbReference>
<comment type="caution">
    <text evidence="4">The sequence shown here is derived from an EMBL/GenBank/DDBJ whole genome shotgun (WGS) entry which is preliminary data.</text>
</comment>
<dbReference type="Proteomes" id="UP001420932">
    <property type="component" value="Unassembled WGS sequence"/>
</dbReference>